<dbReference type="RefSeq" id="XP_018067742.1">
    <property type="nucleotide sequence ID" value="XM_018212170.1"/>
</dbReference>
<proteinExistence type="predicted"/>
<dbReference type="OrthoDB" id="2958217at2759"/>
<organism evidence="2 3">
    <name type="scientific">Mollisia scopiformis</name>
    <name type="common">Conifer needle endophyte fungus</name>
    <name type="synonym">Phialocephala scopiformis</name>
    <dbReference type="NCBI Taxonomy" id="149040"/>
    <lineage>
        <taxon>Eukaryota</taxon>
        <taxon>Fungi</taxon>
        <taxon>Dikarya</taxon>
        <taxon>Ascomycota</taxon>
        <taxon>Pezizomycotina</taxon>
        <taxon>Leotiomycetes</taxon>
        <taxon>Helotiales</taxon>
        <taxon>Mollisiaceae</taxon>
        <taxon>Mollisia</taxon>
    </lineage>
</organism>
<dbReference type="GeneID" id="28821896"/>
<evidence type="ECO:0000313" key="2">
    <source>
        <dbReference type="EMBL" id="KUJ13387.1"/>
    </source>
</evidence>
<dbReference type="InParanoid" id="A0A194X0J4"/>
<evidence type="ECO:0000313" key="3">
    <source>
        <dbReference type="Proteomes" id="UP000070700"/>
    </source>
</evidence>
<dbReference type="Pfam" id="PF06985">
    <property type="entry name" value="HET"/>
    <property type="match status" value="1"/>
</dbReference>
<keyword evidence="3" id="KW-1185">Reference proteome</keyword>
<evidence type="ECO:0000259" key="1">
    <source>
        <dbReference type="Pfam" id="PF06985"/>
    </source>
</evidence>
<dbReference type="AlphaFoldDB" id="A0A194X0J4"/>
<name>A0A194X0J4_MOLSC</name>
<dbReference type="KEGG" id="psco:LY89DRAFT_651582"/>
<feature type="domain" description="Heterokaryon incompatibility" evidence="1">
    <location>
        <begin position="75"/>
        <end position="226"/>
    </location>
</feature>
<dbReference type="PANTHER" id="PTHR33112">
    <property type="entry name" value="DOMAIN PROTEIN, PUTATIVE-RELATED"/>
    <property type="match status" value="1"/>
</dbReference>
<dbReference type="InterPro" id="IPR010730">
    <property type="entry name" value="HET"/>
</dbReference>
<dbReference type="EMBL" id="KQ947422">
    <property type="protein sequence ID" value="KUJ13387.1"/>
    <property type="molecule type" value="Genomic_DNA"/>
</dbReference>
<dbReference type="Proteomes" id="UP000070700">
    <property type="component" value="Unassembled WGS sequence"/>
</dbReference>
<dbReference type="STRING" id="149040.A0A194X0J4"/>
<protein>
    <submittedName>
        <fullName evidence="2">HET-domain-containing protein</fullName>
    </submittedName>
</protein>
<gene>
    <name evidence="2" type="ORF">LY89DRAFT_651582</name>
</gene>
<dbReference type="PANTHER" id="PTHR33112:SF10">
    <property type="entry name" value="TOL"/>
    <property type="match status" value="1"/>
</dbReference>
<sequence>MIAPEIQSDNTNSQQTLNIVRKWLRNCLETHKRCNHTAEPAWRPTRLLELDSPFSDYVTLNCTGPEATIVQTESYATLSHCWGHGDPLKLTSSSFPRLVGGIPVTELPKTFQDAIVIVRSLGLKCVWIDSLCIFQDSKDDWTSESSSMGKVYSQAVLNIGATASFGSNEGCIRERNPRFIHKKGIETSWSDRLNGRFQIYLHSKSATLDDISSTSPLLRRGWVVQEHMYSEGAPKDMALLTHPLVKRDEPSILTSRISDASRAIKVYKFWASLVEFYSRCSLTFKTDKLIALSGIAKIIQNATGETYFAGLWESQFPQFLSGSIKLLGLLWTVVIRLVESLDLEGKLDIQVKTGVVRIMCHKTACAFDKYPFSEISGSIDLHFMPITHQPNGSFQGLLLVPTGNSRGQFRRVGLLYFKWDEWVEDSWDEAIRAENHDWLEYVEFDGVDKYTITII</sequence>
<accession>A0A194X0J4</accession>
<reference evidence="2 3" key="1">
    <citation type="submission" date="2015-10" db="EMBL/GenBank/DDBJ databases">
        <title>Full genome of DAOMC 229536 Phialocephala scopiformis, a fungal endophyte of spruce producing the potent anti-insectan compound rugulosin.</title>
        <authorList>
            <consortium name="DOE Joint Genome Institute"/>
            <person name="Walker A.K."/>
            <person name="Frasz S.L."/>
            <person name="Seifert K.A."/>
            <person name="Miller J.D."/>
            <person name="Mondo S.J."/>
            <person name="Labutti K."/>
            <person name="Lipzen A."/>
            <person name="Dockter R."/>
            <person name="Kennedy M."/>
            <person name="Grigoriev I.V."/>
            <person name="Spatafora J.W."/>
        </authorList>
    </citation>
    <scope>NUCLEOTIDE SEQUENCE [LARGE SCALE GENOMIC DNA]</scope>
    <source>
        <strain evidence="2 3">CBS 120377</strain>
    </source>
</reference>